<sequence>MYKEDRSQFWEDIYLADDAGWDLGGVTPVFESIANELIPGKVCIAGCGSGHDAVMFAHRGFEVTGVDFAASAVKALAAKSEEENADVQILRSDIFSLTPNYDNVFDYVIEQTCFCAINPNRRQEYERLMCKIIKPGGKLIGLWFPLDKIITDGGPPWGTTIDEVKSIFKNGWIIEREEFPEISVQPRKNREKLIIFGKR</sequence>
<dbReference type="PANTHER" id="PTHR32183:SF6">
    <property type="entry name" value="CYSTEINE SULFINATE DESULFINASE_CYSTEINE DESULFURASE AND RELATED ENZYMES"/>
    <property type="match status" value="1"/>
</dbReference>
<dbReference type="Gene3D" id="3.40.50.150">
    <property type="entry name" value="Vaccinia Virus protein VP39"/>
    <property type="match status" value="1"/>
</dbReference>
<keyword evidence="4" id="KW-0949">S-adenosyl-L-methionine</keyword>
<dbReference type="CDD" id="cd02440">
    <property type="entry name" value="AdoMet_MTases"/>
    <property type="match status" value="1"/>
</dbReference>
<evidence type="ECO:0000256" key="4">
    <source>
        <dbReference type="ARBA" id="ARBA00022691"/>
    </source>
</evidence>
<evidence type="ECO:0000256" key="2">
    <source>
        <dbReference type="ARBA" id="ARBA00022603"/>
    </source>
</evidence>
<organism evidence="5">
    <name type="scientific">marine metagenome</name>
    <dbReference type="NCBI Taxonomy" id="408172"/>
    <lineage>
        <taxon>unclassified sequences</taxon>
        <taxon>metagenomes</taxon>
        <taxon>ecological metagenomes</taxon>
    </lineage>
</organism>
<accession>A0A381Z294</accession>
<dbReference type="SUPFAM" id="SSF53335">
    <property type="entry name" value="S-adenosyl-L-methionine-dependent methyltransferases"/>
    <property type="match status" value="1"/>
</dbReference>
<dbReference type="InterPro" id="IPR029063">
    <property type="entry name" value="SAM-dependent_MTases_sf"/>
</dbReference>
<dbReference type="PROSITE" id="PS51585">
    <property type="entry name" value="SAM_MT_TPMT"/>
    <property type="match status" value="1"/>
</dbReference>
<name>A0A381Z294_9ZZZZ</name>
<dbReference type="GO" id="GO:0032259">
    <property type="term" value="P:methylation"/>
    <property type="evidence" value="ECO:0007669"/>
    <property type="project" value="UniProtKB-KW"/>
</dbReference>
<evidence type="ECO:0000256" key="3">
    <source>
        <dbReference type="ARBA" id="ARBA00022679"/>
    </source>
</evidence>
<protein>
    <recommendedName>
        <fullName evidence="6">Methyltransferase domain-containing protein</fullName>
    </recommendedName>
</protein>
<dbReference type="Pfam" id="PF05724">
    <property type="entry name" value="TPMT"/>
    <property type="match status" value="1"/>
</dbReference>
<evidence type="ECO:0000256" key="1">
    <source>
        <dbReference type="ARBA" id="ARBA00022553"/>
    </source>
</evidence>
<evidence type="ECO:0008006" key="6">
    <source>
        <dbReference type="Google" id="ProtNLM"/>
    </source>
</evidence>
<dbReference type="PANTHER" id="PTHR32183">
    <property type="match status" value="1"/>
</dbReference>
<keyword evidence="2" id="KW-0489">Methyltransferase</keyword>
<dbReference type="InterPro" id="IPR008854">
    <property type="entry name" value="TPMT"/>
</dbReference>
<keyword evidence="1" id="KW-0597">Phosphoprotein</keyword>
<dbReference type="GO" id="GO:0008757">
    <property type="term" value="F:S-adenosylmethionine-dependent methyltransferase activity"/>
    <property type="evidence" value="ECO:0007669"/>
    <property type="project" value="InterPro"/>
</dbReference>
<dbReference type="EMBL" id="UINC01019589">
    <property type="protein sequence ID" value="SVA83032.1"/>
    <property type="molecule type" value="Genomic_DNA"/>
</dbReference>
<reference evidence="5" key="1">
    <citation type="submission" date="2018-05" db="EMBL/GenBank/DDBJ databases">
        <authorList>
            <person name="Lanie J.A."/>
            <person name="Ng W.-L."/>
            <person name="Kazmierczak K.M."/>
            <person name="Andrzejewski T.M."/>
            <person name="Davidsen T.M."/>
            <person name="Wayne K.J."/>
            <person name="Tettelin H."/>
            <person name="Glass J.I."/>
            <person name="Rusch D."/>
            <person name="Podicherti R."/>
            <person name="Tsui H.-C.T."/>
            <person name="Winkler M.E."/>
        </authorList>
    </citation>
    <scope>NUCLEOTIDE SEQUENCE</scope>
</reference>
<dbReference type="AlphaFoldDB" id="A0A381Z294"/>
<proteinExistence type="predicted"/>
<evidence type="ECO:0000313" key="5">
    <source>
        <dbReference type="EMBL" id="SVA83032.1"/>
    </source>
</evidence>
<keyword evidence="3" id="KW-0808">Transferase</keyword>
<gene>
    <name evidence="5" type="ORF">METZ01_LOCUS135886</name>
</gene>